<keyword evidence="1" id="KW-0812">Transmembrane</keyword>
<evidence type="ECO:0000313" key="3">
    <source>
        <dbReference type="Proteomes" id="UP000297245"/>
    </source>
</evidence>
<keyword evidence="3" id="KW-1185">Reference proteome</keyword>
<name>A0A4V4HH76_DENBC</name>
<dbReference type="AlphaFoldDB" id="A0A4V4HH76"/>
<keyword evidence="1" id="KW-1133">Transmembrane helix</keyword>
<evidence type="ECO:0000256" key="1">
    <source>
        <dbReference type="SAM" id="Phobius"/>
    </source>
</evidence>
<dbReference type="EMBL" id="ML179086">
    <property type="protein sequence ID" value="THV01696.1"/>
    <property type="molecule type" value="Genomic_DNA"/>
</dbReference>
<protein>
    <submittedName>
        <fullName evidence="2">Uncharacterized protein</fullName>
    </submittedName>
</protein>
<reference evidence="2 3" key="1">
    <citation type="journal article" date="2019" name="Nat. Ecol. Evol.">
        <title>Megaphylogeny resolves global patterns of mushroom evolution.</title>
        <authorList>
            <person name="Varga T."/>
            <person name="Krizsan K."/>
            <person name="Foldi C."/>
            <person name="Dima B."/>
            <person name="Sanchez-Garcia M."/>
            <person name="Sanchez-Ramirez S."/>
            <person name="Szollosi G.J."/>
            <person name="Szarkandi J.G."/>
            <person name="Papp V."/>
            <person name="Albert L."/>
            <person name="Andreopoulos W."/>
            <person name="Angelini C."/>
            <person name="Antonin V."/>
            <person name="Barry K.W."/>
            <person name="Bougher N.L."/>
            <person name="Buchanan P."/>
            <person name="Buyck B."/>
            <person name="Bense V."/>
            <person name="Catcheside P."/>
            <person name="Chovatia M."/>
            <person name="Cooper J."/>
            <person name="Damon W."/>
            <person name="Desjardin D."/>
            <person name="Finy P."/>
            <person name="Geml J."/>
            <person name="Haridas S."/>
            <person name="Hughes K."/>
            <person name="Justo A."/>
            <person name="Karasinski D."/>
            <person name="Kautmanova I."/>
            <person name="Kiss B."/>
            <person name="Kocsube S."/>
            <person name="Kotiranta H."/>
            <person name="LaButti K.M."/>
            <person name="Lechner B.E."/>
            <person name="Liimatainen K."/>
            <person name="Lipzen A."/>
            <person name="Lukacs Z."/>
            <person name="Mihaltcheva S."/>
            <person name="Morgado L.N."/>
            <person name="Niskanen T."/>
            <person name="Noordeloos M.E."/>
            <person name="Ohm R.A."/>
            <person name="Ortiz-Santana B."/>
            <person name="Ovrebo C."/>
            <person name="Racz N."/>
            <person name="Riley R."/>
            <person name="Savchenko A."/>
            <person name="Shiryaev A."/>
            <person name="Soop K."/>
            <person name="Spirin V."/>
            <person name="Szebenyi C."/>
            <person name="Tomsovsky M."/>
            <person name="Tulloss R.E."/>
            <person name="Uehling J."/>
            <person name="Grigoriev I.V."/>
            <person name="Vagvolgyi C."/>
            <person name="Papp T."/>
            <person name="Martin F.M."/>
            <person name="Miettinen O."/>
            <person name="Hibbett D.S."/>
            <person name="Nagy L.G."/>
        </authorList>
    </citation>
    <scope>NUCLEOTIDE SEQUENCE [LARGE SCALE GENOMIC DNA]</scope>
    <source>
        <strain evidence="2 3">CBS 962.96</strain>
    </source>
</reference>
<dbReference type="Proteomes" id="UP000297245">
    <property type="component" value="Unassembled WGS sequence"/>
</dbReference>
<evidence type="ECO:0000313" key="2">
    <source>
        <dbReference type="EMBL" id="THV01696.1"/>
    </source>
</evidence>
<keyword evidence="1" id="KW-0472">Membrane</keyword>
<accession>A0A4V4HH76</accession>
<sequence>MLSRQGKLRVSGWEVIVCCVGKLGFTRFWYVFFVDLEVDRAISTILRDPQPSSFLALFPTLSLFYPNLSLFYLTLTLFYSNPRPLLFQPSPSSIPPPFPFCFTPPSPLSLPSLLYPALSFLYP</sequence>
<gene>
    <name evidence="2" type="ORF">K435DRAFT_853557</name>
</gene>
<proteinExistence type="predicted"/>
<feature type="transmembrane region" description="Helical" evidence="1">
    <location>
        <begin position="12"/>
        <end position="33"/>
    </location>
</feature>
<feature type="transmembrane region" description="Helical" evidence="1">
    <location>
        <begin position="53"/>
        <end position="79"/>
    </location>
</feature>
<organism evidence="2 3">
    <name type="scientific">Dendrothele bispora (strain CBS 962.96)</name>
    <dbReference type="NCBI Taxonomy" id="1314807"/>
    <lineage>
        <taxon>Eukaryota</taxon>
        <taxon>Fungi</taxon>
        <taxon>Dikarya</taxon>
        <taxon>Basidiomycota</taxon>
        <taxon>Agaricomycotina</taxon>
        <taxon>Agaricomycetes</taxon>
        <taxon>Agaricomycetidae</taxon>
        <taxon>Agaricales</taxon>
        <taxon>Agaricales incertae sedis</taxon>
        <taxon>Dendrothele</taxon>
    </lineage>
</organism>